<evidence type="ECO:0000313" key="3">
    <source>
        <dbReference type="EMBL" id="MBB3169232.1"/>
    </source>
</evidence>
<keyword evidence="1" id="KW-0732">Signal</keyword>
<protein>
    <submittedName>
        <fullName evidence="3">Pimeloyl-ACP methyl ester carboxylesterase</fullName>
    </submittedName>
</protein>
<comment type="caution">
    <text evidence="3">The sequence shown here is derived from an EMBL/GenBank/DDBJ whole genome shotgun (WGS) entry which is preliminary data.</text>
</comment>
<dbReference type="RefSeq" id="WP_183910713.1">
    <property type="nucleotide sequence ID" value="NZ_JACHXZ010000003.1"/>
</dbReference>
<evidence type="ECO:0000256" key="1">
    <source>
        <dbReference type="SAM" id="SignalP"/>
    </source>
</evidence>
<evidence type="ECO:0000259" key="2">
    <source>
        <dbReference type="Pfam" id="PF00561"/>
    </source>
</evidence>
<reference evidence="3 4" key="1">
    <citation type="submission" date="2020-08" db="EMBL/GenBank/DDBJ databases">
        <title>Genomic Encyclopedia of Type Strains, Phase III (KMG-III): the genomes of soil and plant-associated and newly described type strains.</title>
        <authorList>
            <person name="Whitman W."/>
        </authorList>
    </citation>
    <scope>NUCLEOTIDE SEQUENCE [LARGE SCALE GENOMIC DNA]</scope>
    <source>
        <strain evidence="3 4">CECT 8571</strain>
    </source>
</reference>
<organism evidence="3 4">
    <name type="scientific">Simiduia aestuariiviva</name>
    <dbReference type="NCBI Taxonomy" id="1510459"/>
    <lineage>
        <taxon>Bacteria</taxon>
        <taxon>Pseudomonadati</taxon>
        <taxon>Pseudomonadota</taxon>
        <taxon>Gammaproteobacteria</taxon>
        <taxon>Cellvibrionales</taxon>
        <taxon>Cellvibrionaceae</taxon>
        <taxon>Simiduia</taxon>
    </lineage>
</organism>
<dbReference type="AlphaFoldDB" id="A0A839UN12"/>
<dbReference type="Proteomes" id="UP000559987">
    <property type="component" value="Unassembled WGS sequence"/>
</dbReference>
<gene>
    <name evidence="3" type="ORF">FHS30_002440</name>
</gene>
<dbReference type="InterPro" id="IPR029058">
    <property type="entry name" value="AB_hydrolase_fold"/>
</dbReference>
<dbReference type="PRINTS" id="PR00111">
    <property type="entry name" value="ABHYDROLASE"/>
</dbReference>
<accession>A0A839UN12</accession>
<proteinExistence type="predicted"/>
<feature type="domain" description="AB hydrolase-1" evidence="2">
    <location>
        <begin position="99"/>
        <end position="330"/>
    </location>
</feature>
<dbReference type="Gene3D" id="3.40.50.1820">
    <property type="entry name" value="alpha/beta hydrolase"/>
    <property type="match status" value="1"/>
</dbReference>
<keyword evidence="4" id="KW-1185">Reference proteome</keyword>
<dbReference type="EMBL" id="JACHXZ010000003">
    <property type="protein sequence ID" value="MBB3169232.1"/>
    <property type="molecule type" value="Genomic_DNA"/>
</dbReference>
<dbReference type="PANTHER" id="PTHR46438">
    <property type="entry name" value="ALPHA/BETA-HYDROLASES SUPERFAMILY PROTEIN"/>
    <property type="match status" value="1"/>
</dbReference>
<dbReference type="InterPro" id="IPR000073">
    <property type="entry name" value="AB_hydrolase_1"/>
</dbReference>
<dbReference type="PANTHER" id="PTHR46438:SF11">
    <property type="entry name" value="LIPASE-RELATED"/>
    <property type="match status" value="1"/>
</dbReference>
<feature type="signal peptide" evidence="1">
    <location>
        <begin position="1"/>
        <end position="25"/>
    </location>
</feature>
<name>A0A839UN12_9GAMM</name>
<feature type="chain" id="PRO_5032411521" evidence="1">
    <location>
        <begin position="26"/>
        <end position="501"/>
    </location>
</feature>
<dbReference type="Pfam" id="PF00561">
    <property type="entry name" value="Abhydrolase_1"/>
    <property type="match status" value="1"/>
</dbReference>
<sequence length="501" mass="54003">MKQTAIGRWVASALLLLFVAEPLSAQSWWDEVSSQVGAAAQQVSKQLDAWHSDAPQQPVARGKGLPVDGINGVQYTVFVEPIFNAEILIVQAGMANTQTVVLIHGLGQSGHLDWRHQIALLAQNYHVLALDLPGFGYSGVPEGRYSPTNYAAVVKAAVDKFSKNTPIIVGHSMGGAVSLRYAAQYPSQLRRLVLVDAAGILERTAFVKHMGYAGVGDEAWPTELRAAMAKLKDFGGSLVEWGTFNDPTTELQRSNMAWRMLMTNAPNTNAGLSLVNENFANAVFEVQVPTNLIWGARDNVAPLRTGKLLAAQMPRVNLHILPDAGHVPMVSHSAQFNDILMQVLLTEPPAATHKSSLMPGTRDLHCKGEASRRYSGQYRHIVIENCTNIELHNVSAESLTIKHSLVVAEDMHIASTGTALSLTESVLTMTNAEINAVIGISLEASRLDAAGLQLRARNIAVRAGTKSRLVASVSQVTSPAYSGVLHGSFDLSAQLLFSTDK</sequence>
<evidence type="ECO:0000313" key="4">
    <source>
        <dbReference type="Proteomes" id="UP000559987"/>
    </source>
</evidence>
<dbReference type="SUPFAM" id="SSF53474">
    <property type="entry name" value="alpha/beta-Hydrolases"/>
    <property type="match status" value="1"/>
</dbReference>